<evidence type="ECO:0000313" key="11">
    <source>
        <dbReference type="Proteomes" id="UP000708208"/>
    </source>
</evidence>
<dbReference type="InterPro" id="IPR009465">
    <property type="entry name" value="Spondin_N"/>
</dbReference>
<dbReference type="Pfam" id="PF19028">
    <property type="entry name" value="TSP1_spondin"/>
    <property type="match status" value="2"/>
</dbReference>
<feature type="signal peptide" evidence="6">
    <location>
        <begin position="1"/>
        <end position="23"/>
    </location>
</feature>
<evidence type="ECO:0000256" key="2">
    <source>
        <dbReference type="ARBA" id="ARBA00022729"/>
    </source>
</evidence>
<reference evidence="10" key="1">
    <citation type="submission" date="2021-06" db="EMBL/GenBank/DDBJ databases">
        <authorList>
            <person name="Hodson N. C."/>
            <person name="Mongue J. A."/>
            <person name="Jaron S. K."/>
        </authorList>
    </citation>
    <scope>NUCLEOTIDE SEQUENCE</scope>
</reference>
<dbReference type="PROSITE" id="PS51020">
    <property type="entry name" value="SPONDIN"/>
    <property type="match status" value="1"/>
</dbReference>
<gene>
    <name evidence="10" type="ORF">AFUS01_LOCUS15076</name>
</gene>
<dbReference type="PANTHER" id="PTHR11311:SF16">
    <property type="entry name" value="SPONDIN-1"/>
    <property type="match status" value="1"/>
</dbReference>
<dbReference type="FunFam" id="2.60.40.2130:FF:000002">
    <property type="entry name" value="Putative Spondin-1"/>
    <property type="match status" value="1"/>
</dbReference>
<sequence length="811" mass="91381">MTLMVTLLRLTVLLCLCSTGARSLWCDRTPAGVNVPKTPGDNGYKIVISGESDKYIPGAVYTIRLQAPGDPYTVEKFSGFLLVTEPADAHSPDSSAGSFQLTTDSLARFSEYCPHAVKHASELPKAEVQVRWTAPPVSAGCVVFRATIIKNKGQWFMDDEALTKQLCPENEFGMDENDNYEPCCACDEAKYELTFEGLWSSLTHPKDFPADTLSAHFSDIIGASHSPNFRFWEYGGEATDGLKNIAETGDPKDLESELKDKSGNIRTIIKARGLKNPKFYGYKTFAVFRADKDHNLISLVSKIDPSPDWFVGVSGLNLCLANCTWTSNKVVNLFPWDAGTNNGITYSQPGDSTFPRDRIRRIVWTNNENSPFYDPGGGMVKPFARLRLVKQRSYDRSCDTNRVGNDDGEEELYDDLDHQNKPECQVSQWTDWTPCSTTCGKGAQTRSRNYVQQSKAGDLGCRRKLFDKKNCYNSASCTRQISPQTYSPSSFSSGSSPSYRKPIYGSTNRDHQIHKDLRNNPCATTSWGHFSQCSATCGRGRKTRERQYLKPSMANDNNCKENLQEHEMCTGKIPDCSDVEQVEPGCETTNWSEWGPCSVTCGKGSRVRTRLFVNSRISHQKCDLEMSQYETCEGIRKDCSEPEDWKEICKLPKQEGLCRMDGNLTRWYFDVNKLRCQKFTYHMCKGNQNNFVSEKDCENACSVLRENLSDSALSSSYGSTTRQGNNFWPLHQAQRPDDGPSIDCSVSEWSDWSRCSSTCGQGFKTKTRYIKVYNQNGGHPCPALKKTRKCKDNTCDRNHPYRYVSFDNYQE</sequence>
<evidence type="ECO:0000256" key="6">
    <source>
        <dbReference type="SAM" id="SignalP"/>
    </source>
</evidence>
<dbReference type="GO" id="GO:0031012">
    <property type="term" value="C:extracellular matrix"/>
    <property type="evidence" value="ECO:0007669"/>
    <property type="project" value="TreeGrafter"/>
</dbReference>
<evidence type="ECO:0000256" key="4">
    <source>
        <dbReference type="ARBA" id="ARBA00023180"/>
    </source>
</evidence>
<evidence type="ECO:0000259" key="8">
    <source>
        <dbReference type="PROSITE" id="PS51019"/>
    </source>
</evidence>
<dbReference type="NCBIfam" id="NF038123">
    <property type="entry name" value="NF038123_dom"/>
    <property type="match status" value="1"/>
</dbReference>
<evidence type="ECO:0000256" key="1">
    <source>
        <dbReference type="ARBA" id="ARBA00019594"/>
    </source>
</evidence>
<dbReference type="AlphaFoldDB" id="A0A8J2JVP3"/>
<dbReference type="PROSITE" id="PS50092">
    <property type="entry name" value="TSP1"/>
    <property type="match status" value="4"/>
</dbReference>
<keyword evidence="11" id="KW-1185">Reference proteome</keyword>
<name>A0A8J2JVP3_9HEXA</name>
<comment type="caution">
    <text evidence="10">The sequence shown here is derived from an EMBL/GenBank/DDBJ whole genome shotgun (WGS) entry which is preliminary data.</text>
</comment>
<dbReference type="InterPro" id="IPR044004">
    <property type="entry name" value="TSP1_spondin_dom"/>
</dbReference>
<dbReference type="Pfam" id="PF00014">
    <property type="entry name" value="Kunitz_BPTI"/>
    <property type="match status" value="1"/>
</dbReference>
<feature type="domain" description="Spondin" evidence="9">
    <location>
        <begin position="179"/>
        <end position="371"/>
    </location>
</feature>
<dbReference type="InterPro" id="IPR000884">
    <property type="entry name" value="TSP1_rpt"/>
</dbReference>
<keyword evidence="4" id="KW-0325">Glycoprotein</keyword>
<evidence type="ECO:0000313" key="10">
    <source>
        <dbReference type="EMBL" id="CAG7726149.1"/>
    </source>
</evidence>
<dbReference type="PROSITE" id="PS50279">
    <property type="entry name" value="BPTI_KUNITZ_2"/>
    <property type="match status" value="1"/>
</dbReference>
<evidence type="ECO:0000256" key="3">
    <source>
        <dbReference type="ARBA" id="ARBA00023157"/>
    </source>
</evidence>
<feature type="chain" id="PRO_5035225757" description="Spondin-1" evidence="6">
    <location>
        <begin position="24"/>
        <end position="811"/>
    </location>
</feature>
<dbReference type="GO" id="GO:0004867">
    <property type="term" value="F:serine-type endopeptidase inhibitor activity"/>
    <property type="evidence" value="ECO:0007669"/>
    <property type="project" value="InterPro"/>
</dbReference>
<evidence type="ECO:0000259" key="7">
    <source>
        <dbReference type="PROSITE" id="PS50279"/>
    </source>
</evidence>
<evidence type="ECO:0000256" key="5">
    <source>
        <dbReference type="ARBA" id="ARBA00030964"/>
    </source>
</evidence>
<keyword evidence="2 6" id="KW-0732">Signal</keyword>
<evidence type="ECO:0000259" key="9">
    <source>
        <dbReference type="PROSITE" id="PS51020"/>
    </source>
</evidence>
<organism evidence="10 11">
    <name type="scientific">Allacma fusca</name>
    <dbReference type="NCBI Taxonomy" id="39272"/>
    <lineage>
        <taxon>Eukaryota</taxon>
        <taxon>Metazoa</taxon>
        <taxon>Ecdysozoa</taxon>
        <taxon>Arthropoda</taxon>
        <taxon>Hexapoda</taxon>
        <taxon>Collembola</taxon>
        <taxon>Symphypleona</taxon>
        <taxon>Sminthuridae</taxon>
        <taxon>Allacma</taxon>
    </lineage>
</organism>
<dbReference type="Pfam" id="PF02014">
    <property type="entry name" value="Reeler"/>
    <property type="match status" value="1"/>
</dbReference>
<dbReference type="FunFam" id="2.20.100.10:FF:000134">
    <property type="entry name" value="Uncharacterized protein"/>
    <property type="match status" value="1"/>
</dbReference>
<dbReference type="Pfam" id="PF06468">
    <property type="entry name" value="Spond_N"/>
    <property type="match status" value="1"/>
</dbReference>
<dbReference type="Proteomes" id="UP000708208">
    <property type="component" value="Unassembled WGS sequence"/>
</dbReference>
<proteinExistence type="predicted"/>
<accession>A0A8J2JVP3</accession>
<protein>
    <recommendedName>
        <fullName evidence="1">Spondin-1</fullName>
    </recommendedName>
    <alternativeName>
        <fullName evidence="5">F-spondin</fullName>
    </alternativeName>
</protein>
<dbReference type="SMART" id="SM00209">
    <property type="entry name" value="TSP1"/>
    <property type="match status" value="4"/>
</dbReference>
<dbReference type="PANTHER" id="PTHR11311">
    <property type="entry name" value="SPONDIN"/>
    <property type="match status" value="1"/>
</dbReference>
<dbReference type="PROSITE" id="PS51019">
    <property type="entry name" value="REELIN"/>
    <property type="match status" value="1"/>
</dbReference>
<dbReference type="EMBL" id="CAJVCH010131454">
    <property type="protein sequence ID" value="CAG7726149.1"/>
    <property type="molecule type" value="Genomic_DNA"/>
</dbReference>
<dbReference type="InterPro" id="IPR002223">
    <property type="entry name" value="Kunitz_BPTI"/>
</dbReference>
<dbReference type="InterPro" id="IPR051418">
    <property type="entry name" value="Spondin/Thrombospondin_T1"/>
</dbReference>
<feature type="domain" description="BPTI/Kunitz inhibitor" evidence="7">
    <location>
        <begin position="649"/>
        <end position="701"/>
    </location>
</feature>
<dbReference type="InterPro" id="IPR002861">
    <property type="entry name" value="Reeler_dom"/>
</dbReference>
<dbReference type="Pfam" id="PF00090">
    <property type="entry name" value="TSP_1"/>
    <property type="match status" value="2"/>
</dbReference>
<feature type="domain" description="Reelin" evidence="8">
    <location>
        <begin position="11"/>
        <end position="179"/>
    </location>
</feature>
<dbReference type="SMART" id="SM00131">
    <property type="entry name" value="KU"/>
    <property type="match status" value="1"/>
</dbReference>
<dbReference type="GO" id="GO:0007155">
    <property type="term" value="P:cell adhesion"/>
    <property type="evidence" value="ECO:0007669"/>
    <property type="project" value="TreeGrafter"/>
</dbReference>
<dbReference type="CDD" id="cd08544">
    <property type="entry name" value="Reeler"/>
    <property type="match status" value="1"/>
</dbReference>
<keyword evidence="3" id="KW-1015">Disulfide bond</keyword>
<dbReference type="OrthoDB" id="347314at2759"/>